<dbReference type="AlphaFoldDB" id="A0A4X2LQ66"/>
<comment type="similarity">
    <text evidence="1">Belongs to the zinc-containing alcohol dehydrogenase family. Quinone oxidoreductase subfamily.</text>
</comment>
<organism evidence="5 6">
    <name type="scientific">Vombatus ursinus</name>
    <name type="common">Common wombat</name>
    <dbReference type="NCBI Taxonomy" id="29139"/>
    <lineage>
        <taxon>Eukaryota</taxon>
        <taxon>Metazoa</taxon>
        <taxon>Chordata</taxon>
        <taxon>Craniata</taxon>
        <taxon>Vertebrata</taxon>
        <taxon>Euteleostomi</taxon>
        <taxon>Mammalia</taxon>
        <taxon>Metatheria</taxon>
        <taxon>Diprotodontia</taxon>
        <taxon>Vombatidae</taxon>
        <taxon>Vombatus</taxon>
    </lineage>
</organism>
<dbReference type="GeneTree" id="ENSGT00920000149172"/>
<dbReference type="SUPFAM" id="SSF51735">
    <property type="entry name" value="NAD(P)-binding Rossmann-fold domains"/>
    <property type="match status" value="1"/>
</dbReference>
<accession>A0A4X2LQ66</accession>
<dbReference type="FunFam" id="3.40.50.720:FF:000121">
    <property type="entry name" value="Prostaglandin reductase 2"/>
    <property type="match status" value="1"/>
</dbReference>
<dbReference type="GO" id="GO:0045599">
    <property type="term" value="P:negative regulation of fat cell differentiation"/>
    <property type="evidence" value="ECO:0007669"/>
    <property type="project" value="Ensembl"/>
</dbReference>
<dbReference type="STRING" id="29139.ENSVURP00010026173"/>
<dbReference type="OMA" id="VDMSYSR"/>
<evidence type="ECO:0000313" key="5">
    <source>
        <dbReference type="Ensembl" id="ENSVURP00010026173.1"/>
    </source>
</evidence>
<proteinExistence type="inferred from homology"/>
<name>A0A4X2LQ66_VOMUR</name>
<reference evidence="6" key="1">
    <citation type="submission" date="2018-12" db="EMBL/GenBank/DDBJ databases">
        <authorList>
            <person name="Yazar S."/>
        </authorList>
    </citation>
    <scope>NUCLEOTIDE SEQUENCE [LARGE SCALE GENOMIC DNA]</scope>
</reference>
<dbReference type="Ensembl" id="ENSVURT00010029808.1">
    <property type="protein sequence ID" value="ENSVURP00010026173.1"/>
    <property type="gene ID" value="ENSVURG00010020053.1"/>
</dbReference>
<dbReference type="Gene3D" id="3.90.180.10">
    <property type="entry name" value="Medium-chain alcohol dehydrogenases, catalytic domain"/>
    <property type="match status" value="1"/>
</dbReference>
<reference evidence="5" key="3">
    <citation type="submission" date="2025-09" db="UniProtKB">
        <authorList>
            <consortium name="Ensembl"/>
        </authorList>
    </citation>
    <scope>IDENTIFICATION</scope>
</reference>
<dbReference type="InterPro" id="IPR020843">
    <property type="entry name" value="ER"/>
</dbReference>
<protein>
    <recommendedName>
        <fullName evidence="2">15-oxoprostaglandin 13-reductase</fullName>
        <ecNumber evidence="2">1.3.1.48</ecNumber>
    </recommendedName>
</protein>
<dbReference type="Proteomes" id="UP000314987">
    <property type="component" value="Unassembled WGS sequence"/>
</dbReference>
<evidence type="ECO:0000256" key="2">
    <source>
        <dbReference type="ARBA" id="ARBA00011981"/>
    </source>
</evidence>
<dbReference type="InterPro" id="IPR002364">
    <property type="entry name" value="Quin_OxRdtase/zeta-crystal_CS"/>
</dbReference>
<dbReference type="Pfam" id="PF00107">
    <property type="entry name" value="ADH_zinc_N"/>
    <property type="match status" value="1"/>
</dbReference>
<keyword evidence="3" id="KW-0560">Oxidoreductase</keyword>
<dbReference type="GO" id="GO:0005739">
    <property type="term" value="C:mitochondrion"/>
    <property type="evidence" value="ECO:0007669"/>
    <property type="project" value="TreeGrafter"/>
</dbReference>
<dbReference type="InterPro" id="IPR036291">
    <property type="entry name" value="NAD(P)-bd_dom_sf"/>
</dbReference>
<dbReference type="CDD" id="cd08250">
    <property type="entry name" value="Mgc45594_like"/>
    <property type="match status" value="1"/>
</dbReference>
<dbReference type="PANTHER" id="PTHR43677:SF3">
    <property type="entry name" value="PROSTAGLANDIN REDUCTASE 3"/>
    <property type="match status" value="1"/>
</dbReference>
<dbReference type="SMART" id="SM00829">
    <property type="entry name" value="PKS_ER"/>
    <property type="match status" value="1"/>
</dbReference>
<evidence type="ECO:0000259" key="4">
    <source>
        <dbReference type="SMART" id="SM00829"/>
    </source>
</evidence>
<dbReference type="GO" id="GO:0005777">
    <property type="term" value="C:peroxisome"/>
    <property type="evidence" value="ECO:0007669"/>
    <property type="project" value="Ensembl"/>
</dbReference>
<dbReference type="InterPro" id="IPR013149">
    <property type="entry name" value="ADH-like_C"/>
</dbReference>
<dbReference type="GO" id="GO:0008270">
    <property type="term" value="F:zinc ion binding"/>
    <property type="evidence" value="ECO:0007669"/>
    <property type="project" value="InterPro"/>
</dbReference>
<evidence type="ECO:0000256" key="3">
    <source>
        <dbReference type="ARBA" id="ARBA00023002"/>
    </source>
</evidence>
<gene>
    <name evidence="5" type="primary">PTGR3</name>
</gene>
<dbReference type="Gene3D" id="3.40.50.720">
    <property type="entry name" value="NAD(P)-binding Rossmann-like Domain"/>
    <property type="match status" value="1"/>
</dbReference>
<dbReference type="SUPFAM" id="SSF50129">
    <property type="entry name" value="GroES-like"/>
    <property type="match status" value="1"/>
</dbReference>
<dbReference type="InterPro" id="IPR011032">
    <property type="entry name" value="GroES-like_sf"/>
</dbReference>
<evidence type="ECO:0000256" key="1">
    <source>
        <dbReference type="ARBA" id="ARBA00010371"/>
    </source>
</evidence>
<dbReference type="GO" id="GO:0047522">
    <property type="term" value="F:15-oxoprostaglandin 13-reductase [NAD(P)+] activity"/>
    <property type="evidence" value="ECO:0007669"/>
    <property type="project" value="UniProtKB-EC"/>
</dbReference>
<dbReference type="PANTHER" id="PTHR43677">
    <property type="entry name" value="SHORT-CHAIN DEHYDROGENASE/REDUCTASE"/>
    <property type="match status" value="1"/>
</dbReference>
<evidence type="ECO:0000313" key="6">
    <source>
        <dbReference type="Proteomes" id="UP000314987"/>
    </source>
</evidence>
<sequence>MRAAAAAAAAAAPAPALAAPAAAAIVRSRVSLWPRCWGSAPLLQQPPPPRRQICHADPWLPTAPATARPIVDMSYARHFLDFQGSSIAKFMQKLVVTQLSPNFREAITLLRDSPVPLPGDGDLLVRNRFVGVNASDINFSAGRYNTSVKVPFDAGFEGIGEVVALGLTASAKYTIGQAVAYVTPGSFAEYTVVPAKIAIPVPSVKPEYLTLLISGTTAYISLKELGELSEGKKVLVTAAAGGTGQFAVQLAKKAKCHVIGTCSSTEKSVFLKSIGCDLPINYKSENVGAVLKREYPEGVDVVYESVGGEMFDLAVNALAIKGRLIIIGFISGYQTPTGLSPIKAGTLPSKLLKKSASVKGFFLNHYFSEYQKAMDHLLKMYESQELVCEVDLGDLSPEGKFTGLESVFRAVDYMYMGKNTGKIVVELPHSVNSKL</sequence>
<reference evidence="5" key="2">
    <citation type="submission" date="2025-08" db="UniProtKB">
        <authorList>
            <consortium name="Ensembl"/>
        </authorList>
    </citation>
    <scope>IDENTIFICATION</scope>
</reference>
<dbReference type="InterPro" id="IPR051397">
    <property type="entry name" value="Zn-ADH-like_protein"/>
</dbReference>
<dbReference type="Pfam" id="PF08240">
    <property type="entry name" value="ADH_N"/>
    <property type="match status" value="1"/>
</dbReference>
<dbReference type="InterPro" id="IPR013154">
    <property type="entry name" value="ADH-like_N"/>
</dbReference>
<keyword evidence="6" id="KW-1185">Reference proteome</keyword>
<feature type="domain" description="Enoyl reductase (ER)" evidence="4">
    <location>
        <begin position="102"/>
        <end position="425"/>
    </location>
</feature>
<dbReference type="PROSITE" id="PS01162">
    <property type="entry name" value="QOR_ZETA_CRYSTAL"/>
    <property type="match status" value="1"/>
</dbReference>
<dbReference type="EC" id="1.3.1.48" evidence="2"/>